<dbReference type="InterPro" id="IPR009057">
    <property type="entry name" value="Homeodomain-like_sf"/>
</dbReference>
<dbReference type="Gene3D" id="1.10.357.10">
    <property type="entry name" value="Tetracycline Repressor, domain 2"/>
    <property type="match status" value="1"/>
</dbReference>
<comment type="caution">
    <text evidence="6">The sequence shown here is derived from an EMBL/GenBank/DDBJ whole genome shotgun (WGS) entry which is preliminary data.</text>
</comment>
<organism evidence="6 7">
    <name type="scientific">Mycobacterium intermedium</name>
    <dbReference type="NCBI Taxonomy" id="28445"/>
    <lineage>
        <taxon>Bacteria</taxon>
        <taxon>Bacillati</taxon>
        <taxon>Actinomycetota</taxon>
        <taxon>Actinomycetes</taxon>
        <taxon>Mycobacteriales</taxon>
        <taxon>Mycobacteriaceae</taxon>
        <taxon>Mycobacterium</taxon>
        <taxon>Mycobacterium simiae complex</taxon>
    </lineage>
</organism>
<dbReference type="Pfam" id="PF00440">
    <property type="entry name" value="TetR_N"/>
    <property type="match status" value="1"/>
</dbReference>
<keyword evidence="2 4" id="KW-0238">DNA-binding</keyword>
<dbReference type="GO" id="GO:0003700">
    <property type="term" value="F:DNA-binding transcription factor activity"/>
    <property type="evidence" value="ECO:0007669"/>
    <property type="project" value="TreeGrafter"/>
</dbReference>
<evidence type="ECO:0000256" key="4">
    <source>
        <dbReference type="PROSITE-ProRule" id="PRU00335"/>
    </source>
</evidence>
<dbReference type="InterPro" id="IPR050109">
    <property type="entry name" value="HTH-type_TetR-like_transc_reg"/>
</dbReference>
<dbReference type="SUPFAM" id="SSF46689">
    <property type="entry name" value="Homeodomain-like"/>
    <property type="match status" value="1"/>
</dbReference>
<evidence type="ECO:0000313" key="7">
    <source>
        <dbReference type="Proteomes" id="UP000192739"/>
    </source>
</evidence>
<dbReference type="Pfam" id="PF17918">
    <property type="entry name" value="TetR_C_15"/>
    <property type="match status" value="1"/>
</dbReference>
<dbReference type="STRING" id="28445.BHQ20_04350"/>
<dbReference type="PANTHER" id="PTHR30055:SF234">
    <property type="entry name" value="HTH-TYPE TRANSCRIPTIONAL REGULATOR BETI"/>
    <property type="match status" value="1"/>
</dbReference>
<evidence type="ECO:0000259" key="5">
    <source>
        <dbReference type="PROSITE" id="PS50977"/>
    </source>
</evidence>
<evidence type="ECO:0000256" key="2">
    <source>
        <dbReference type="ARBA" id="ARBA00023125"/>
    </source>
</evidence>
<feature type="domain" description="HTH tetR-type" evidence="5">
    <location>
        <begin position="16"/>
        <end position="76"/>
    </location>
</feature>
<keyword evidence="3" id="KW-0804">Transcription</keyword>
<accession>A0A1E3SJK7</accession>
<dbReference type="InterPro" id="IPR023772">
    <property type="entry name" value="DNA-bd_HTH_TetR-type_CS"/>
</dbReference>
<keyword evidence="1" id="KW-0805">Transcription regulation</keyword>
<protein>
    <submittedName>
        <fullName evidence="6">TetR family transcriptional regulator</fullName>
    </submittedName>
</protein>
<feature type="DNA-binding region" description="H-T-H motif" evidence="4">
    <location>
        <begin position="39"/>
        <end position="58"/>
    </location>
</feature>
<reference evidence="6 7" key="1">
    <citation type="submission" date="2017-02" db="EMBL/GenBank/DDBJ databases">
        <title>The new phylogeny of genus Mycobacterium.</title>
        <authorList>
            <person name="Tortoli E."/>
            <person name="Trovato A."/>
            <person name="Cirillo D.M."/>
        </authorList>
    </citation>
    <scope>NUCLEOTIDE SEQUENCE [LARGE SCALE GENOMIC DNA]</scope>
    <source>
        <strain evidence="6 7">DSM 44049</strain>
    </source>
</reference>
<gene>
    <name evidence="6" type="ORF">BST27_22970</name>
</gene>
<evidence type="ECO:0000256" key="3">
    <source>
        <dbReference type="ARBA" id="ARBA00023163"/>
    </source>
</evidence>
<keyword evidence="7" id="KW-1185">Reference proteome</keyword>
<dbReference type="Proteomes" id="UP000192739">
    <property type="component" value="Unassembled WGS sequence"/>
</dbReference>
<dbReference type="InterPro" id="IPR041669">
    <property type="entry name" value="TetR_C_15"/>
</dbReference>
<dbReference type="EMBL" id="MVHT01000079">
    <property type="protein sequence ID" value="ORA97171.1"/>
    <property type="molecule type" value="Genomic_DNA"/>
</dbReference>
<dbReference type="GO" id="GO:0000976">
    <property type="term" value="F:transcription cis-regulatory region binding"/>
    <property type="evidence" value="ECO:0007669"/>
    <property type="project" value="TreeGrafter"/>
</dbReference>
<dbReference type="PROSITE" id="PS01081">
    <property type="entry name" value="HTH_TETR_1"/>
    <property type="match status" value="1"/>
</dbReference>
<name>A0A1E3SJK7_MYCIE</name>
<dbReference type="PANTHER" id="PTHR30055">
    <property type="entry name" value="HTH-TYPE TRANSCRIPTIONAL REGULATOR RUTR"/>
    <property type="match status" value="1"/>
</dbReference>
<proteinExistence type="predicted"/>
<dbReference type="AlphaFoldDB" id="A0A1E3SJK7"/>
<dbReference type="PRINTS" id="PR00455">
    <property type="entry name" value="HTHTETR"/>
</dbReference>
<dbReference type="PROSITE" id="PS50977">
    <property type="entry name" value="HTH_TETR_2"/>
    <property type="match status" value="1"/>
</dbReference>
<dbReference type="InterPro" id="IPR001647">
    <property type="entry name" value="HTH_TetR"/>
</dbReference>
<evidence type="ECO:0000256" key="1">
    <source>
        <dbReference type="ARBA" id="ARBA00023015"/>
    </source>
</evidence>
<sequence>MARQIPRKIPRQERSRQMVDRILDTAARILDVSGYDGVSTHRIAAESGISPGSIYQYFPNKDAIVAATVERMIQRIAGELVQAFDEPPARGADPVRHVVVAVLDATEKNRELVRVLVEQMPRLGGSDEIKTIQQRATDLAAGYLAGATNAVPLRQRPAMVWMAVQALQQITIRYVLDEPAIGREEFIDELSRLITTFTTLSLTPR</sequence>
<evidence type="ECO:0000313" key="6">
    <source>
        <dbReference type="EMBL" id="ORA97171.1"/>
    </source>
</evidence>